<feature type="transmembrane region" description="Helical" evidence="7">
    <location>
        <begin position="287"/>
        <end position="309"/>
    </location>
</feature>
<reference evidence="9" key="2">
    <citation type="submission" date="2023-01" db="EMBL/GenBank/DDBJ databases">
        <authorList>
            <person name="Sun Q."/>
            <person name="Evtushenko L."/>
        </authorList>
    </citation>
    <scope>NUCLEOTIDE SEQUENCE</scope>
    <source>
        <strain evidence="9">VKM Ac-1321</strain>
    </source>
</reference>
<keyword evidence="2 7" id="KW-0813">Transport</keyword>
<dbReference type="CDD" id="cd06261">
    <property type="entry name" value="TM_PBP2"/>
    <property type="match status" value="1"/>
</dbReference>
<evidence type="ECO:0000256" key="2">
    <source>
        <dbReference type="ARBA" id="ARBA00022448"/>
    </source>
</evidence>
<evidence type="ECO:0000256" key="7">
    <source>
        <dbReference type="RuleBase" id="RU363032"/>
    </source>
</evidence>
<feature type="domain" description="ABC transmembrane type-1" evidence="8">
    <location>
        <begin position="97"/>
        <end position="306"/>
    </location>
</feature>
<accession>A0A9W6NPP0</accession>
<dbReference type="Proteomes" id="UP001143480">
    <property type="component" value="Unassembled WGS sequence"/>
</dbReference>
<keyword evidence="4 7" id="KW-0812">Transmembrane</keyword>
<feature type="transmembrane region" description="Helical" evidence="7">
    <location>
        <begin position="12"/>
        <end position="32"/>
    </location>
</feature>
<dbReference type="RefSeq" id="WP_261959867.1">
    <property type="nucleotide sequence ID" value="NZ_BAAAXA010000001.1"/>
</dbReference>
<dbReference type="EMBL" id="BSFP01000055">
    <property type="protein sequence ID" value="GLL05305.1"/>
    <property type="molecule type" value="Genomic_DNA"/>
</dbReference>
<dbReference type="PANTHER" id="PTHR43163">
    <property type="entry name" value="DIPEPTIDE TRANSPORT SYSTEM PERMEASE PROTEIN DPPB-RELATED"/>
    <property type="match status" value="1"/>
</dbReference>
<gene>
    <name evidence="9" type="ORF">GCM10017581_070520</name>
</gene>
<dbReference type="GO" id="GO:0055085">
    <property type="term" value="P:transmembrane transport"/>
    <property type="evidence" value="ECO:0007669"/>
    <property type="project" value="InterPro"/>
</dbReference>
<dbReference type="InterPro" id="IPR045621">
    <property type="entry name" value="BPD_transp_1_N"/>
</dbReference>
<dbReference type="GO" id="GO:0005886">
    <property type="term" value="C:plasma membrane"/>
    <property type="evidence" value="ECO:0007669"/>
    <property type="project" value="UniProtKB-SubCell"/>
</dbReference>
<sequence length="317" mass="32694">MSLVLAVGRRLATAAGTVGAASIVLFAGSQVLPGDAAGASLGVNVTADELAAARTELGLDRPLPQQYADWLLGALHGDLGHSLVDRRPVWELVATPLRDTVLLVAVTTVLTVLLAAAIGVPAGLRPGSRLDRLLSALAVAVVSIPQFVTAGLLVLLFSTLLGVLPSVSLVPFGGTPLDRPEILILPVLSLTLFAAAWASRIVRAAVIDADAAPYVDAARLAGLPERRVILRHLLPATVPACAQTFGWLIGALFGGTAVVERVFSYPGLSQTLVDAVRHHDTPVLEGVGLLLAVVIVGCLLLADLLATLAGPRLRTAP</sequence>
<feature type="transmembrane region" description="Helical" evidence="7">
    <location>
        <begin position="101"/>
        <end position="124"/>
    </location>
</feature>
<evidence type="ECO:0000256" key="5">
    <source>
        <dbReference type="ARBA" id="ARBA00022989"/>
    </source>
</evidence>
<evidence type="ECO:0000259" key="8">
    <source>
        <dbReference type="PROSITE" id="PS50928"/>
    </source>
</evidence>
<organism evidence="9 10">
    <name type="scientific">Dactylosporangium matsuzakiense</name>
    <dbReference type="NCBI Taxonomy" id="53360"/>
    <lineage>
        <taxon>Bacteria</taxon>
        <taxon>Bacillati</taxon>
        <taxon>Actinomycetota</taxon>
        <taxon>Actinomycetes</taxon>
        <taxon>Micromonosporales</taxon>
        <taxon>Micromonosporaceae</taxon>
        <taxon>Dactylosporangium</taxon>
    </lineage>
</organism>
<dbReference type="Pfam" id="PF19300">
    <property type="entry name" value="BPD_transp_1_N"/>
    <property type="match status" value="1"/>
</dbReference>
<comment type="subcellular location">
    <subcellularLocation>
        <location evidence="1 7">Cell membrane</location>
        <topology evidence="1 7">Multi-pass membrane protein</topology>
    </subcellularLocation>
</comment>
<keyword evidence="3" id="KW-1003">Cell membrane</keyword>
<feature type="transmembrane region" description="Helical" evidence="7">
    <location>
        <begin position="233"/>
        <end position="259"/>
    </location>
</feature>
<evidence type="ECO:0000313" key="9">
    <source>
        <dbReference type="EMBL" id="GLL05305.1"/>
    </source>
</evidence>
<dbReference type="Pfam" id="PF00528">
    <property type="entry name" value="BPD_transp_1"/>
    <property type="match status" value="1"/>
</dbReference>
<dbReference type="AlphaFoldDB" id="A0A9W6NPP0"/>
<keyword evidence="6 7" id="KW-0472">Membrane</keyword>
<comment type="caution">
    <text evidence="9">The sequence shown here is derived from an EMBL/GenBank/DDBJ whole genome shotgun (WGS) entry which is preliminary data.</text>
</comment>
<feature type="transmembrane region" description="Helical" evidence="7">
    <location>
        <begin position="182"/>
        <end position="199"/>
    </location>
</feature>
<evidence type="ECO:0000313" key="10">
    <source>
        <dbReference type="Proteomes" id="UP001143480"/>
    </source>
</evidence>
<dbReference type="SUPFAM" id="SSF161098">
    <property type="entry name" value="MetI-like"/>
    <property type="match status" value="1"/>
</dbReference>
<keyword evidence="5 7" id="KW-1133">Transmembrane helix</keyword>
<reference evidence="9" key="1">
    <citation type="journal article" date="2014" name="Int. J. Syst. Evol. Microbiol.">
        <title>Complete genome sequence of Corynebacterium casei LMG S-19264T (=DSM 44701T), isolated from a smear-ripened cheese.</title>
        <authorList>
            <consortium name="US DOE Joint Genome Institute (JGI-PGF)"/>
            <person name="Walter F."/>
            <person name="Albersmeier A."/>
            <person name="Kalinowski J."/>
            <person name="Ruckert C."/>
        </authorList>
    </citation>
    <scope>NUCLEOTIDE SEQUENCE</scope>
    <source>
        <strain evidence="9">VKM Ac-1321</strain>
    </source>
</reference>
<feature type="transmembrane region" description="Helical" evidence="7">
    <location>
        <begin position="136"/>
        <end position="162"/>
    </location>
</feature>
<evidence type="ECO:0000256" key="3">
    <source>
        <dbReference type="ARBA" id="ARBA00022475"/>
    </source>
</evidence>
<dbReference type="PROSITE" id="PS50928">
    <property type="entry name" value="ABC_TM1"/>
    <property type="match status" value="1"/>
</dbReference>
<name>A0A9W6NPP0_9ACTN</name>
<dbReference type="PANTHER" id="PTHR43163:SF3">
    <property type="entry name" value="PEPTIDE ABC TRANSPORTER PERMEASE PROTEIN"/>
    <property type="match status" value="1"/>
</dbReference>
<comment type="similarity">
    <text evidence="7">Belongs to the binding-protein-dependent transport system permease family.</text>
</comment>
<dbReference type="InterPro" id="IPR035906">
    <property type="entry name" value="MetI-like_sf"/>
</dbReference>
<dbReference type="InterPro" id="IPR000515">
    <property type="entry name" value="MetI-like"/>
</dbReference>
<keyword evidence="10" id="KW-1185">Reference proteome</keyword>
<dbReference type="Gene3D" id="1.10.3720.10">
    <property type="entry name" value="MetI-like"/>
    <property type="match status" value="1"/>
</dbReference>
<protein>
    <submittedName>
        <fullName evidence="9">Metal transporter</fullName>
    </submittedName>
</protein>
<evidence type="ECO:0000256" key="6">
    <source>
        <dbReference type="ARBA" id="ARBA00023136"/>
    </source>
</evidence>
<evidence type="ECO:0000256" key="4">
    <source>
        <dbReference type="ARBA" id="ARBA00022692"/>
    </source>
</evidence>
<evidence type="ECO:0000256" key="1">
    <source>
        <dbReference type="ARBA" id="ARBA00004651"/>
    </source>
</evidence>
<proteinExistence type="inferred from homology"/>